<keyword evidence="3" id="KW-1185">Reference proteome</keyword>
<feature type="signal peptide" evidence="1">
    <location>
        <begin position="1"/>
        <end position="21"/>
    </location>
</feature>
<evidence type="ECO:0000256" key="1">
    <source>
        <dbReference type="SAM" id="SignalP"/>
    </source>
</evidence>
<gene>
    <name evidence="2" type="ORF">FPOA_00038</name>
</gene>
<evidence type="ECO:0008006" key="4">
    <source>
        <dbReference type="Google" id="ProtNLM"/>
    </source>
</evidence>
<keyword evidence="1" id="KW-0732">Signal</keyword>
<accession>A0A1B8B026</accession>
<evidence type="ECO:0000313" key="2">
    <source>
        <dbReference type="EMBL" id="OBS26094.1"/>
    </source>
</evidence>
<dbReference type="OMA" id="AYWSITN"/>
<name>A0A1B8B026_FUSPO</name>
<comment type="caution">
    <text evidence="2">The sequence shown here is derived from an EMBL/GenBank/DDBJ whole genome shotgun (WGS) entry which is preliminary data.</text>
</comment>
<organism evidence="2 3">
    <name type="scientific">Fusarium poae</name>
    <dbReference type="NCBI Taxonomy" id="36050"/>
    <lineage>
        <taxon>Eukaryota</taxon>
        <taxon>Fungi</taxon>
        <taxon>Dikarya</taxon>
        <taxon>Ascomycota</taxon>
        <taxon>Pezizomycotina</taxon>
        <taxon>Sordariomycetes</taxon>
        <taxon>Hypocreomycetidae</taxon>
        <taxon>Hypocreales</taxon>
        <taxon>Nectriaceae</taxon>
        <taxon>Fusarium</taxon>
    </lineage>
</organism>
<dbReference type="EMBL" id="LYXU01000001">
    <property type="protein sequence ID" value="OBS26094.1"/>
    <property type="molecule type" value="Genomic_DNA"/>
</dbReference>
<dbReference type="AlphaFoldDB" id="A0A1B8B026"/>
<dbReference type="Proteomes" id="UP000091967">
    <property type="component" value="Unassembled WGS sequence"/>
</dbReference>
<reference evidence="2 3" key="1">
    <citation type="submission" date="2016-06" db="EMBL/GenBank/DDBJ databases">
        <title>Living apart together: crosstalk between the core and supernumerary genomes in a fungal plant pathogen.</title>
        <authorList>
            <person name="Vanheule A."/>
            <person name="Audenaert K."/>
            <person name="Warris S."/>
            <person name="Van De Geest H."/>
            <person name="Schijlen E."/>
            <person name="Hofte M."/>
            <person name="De Saeger S."/>
            <person name="Haesaert G."/>
            <person name="Waalwijk C."/>
            <person name="Van Der Lee T."/>
        </authorList>
    </citation>
    <scope>NUCLEOTIDE SEQUENCE [LARGE SCALE GENOMIC DNA]</scope>
    <source>
        <strain evidence="2 3">2516</strain>
    </source>
</reference>
<evidence type="ECO:0000313" key="3">
    <source>
        <dbReference type="Proteomes" id="UP000091967"/>
    </source>
</evidence>
<dbReference type="Gene3D" id="2.60.120.260">
    <property type="entry name" value="Galactose-binding domain-like"/>
    <property type="match status" value="1"/>
</dbReference>
<feature type="chain" id="PRO_5008603517" description="CBM-cenC domain-containing protein" evidence="1">
    <location>
        <begin position="22"/>
        <end position="277"/>
    </location>
</feature>
<sequence>MKATRICLTLVALVFCGNGYASPCKPKPSTATILTSSEIPTTTATISVAESSVTTFASITSESAPSESLISESTATMSTAITSLAEPSSTAILTSSDAPTTSTAVEESSPSSLFINPSFDEPSDLGQYDGSPWMLKDDVSPLSVSIKSDLAHTGSHSAYWSITNTVQNGRIYQRVDLEQSTMYTLSYWWYVDEVEQPTGLDTCFILMTQDGVDGLTSSFPEFFALPLTLPLSTWTKREIRFNSINITPAFMTFSVTCYGSAGSGLKIAIDDITLSKA</sequence>
<protein>
    <recommendedName>
        <fullName evidence="4">CBM-cenC domain-containing protein</fullName>
    </recommendedName>
</protein>
<proteinExistence type="predicted"/>